<evidence type="ECO:0000256" key="4">
    <source>
        <dbReference type="ARBA" id="ARBA00023002"/>
    </source>
</evidence>
<dbReference type="PIRSF" id="PIRSF000124">
    <property type="entry name" value="UDPglc_GDPman_dh"/>
    <property type="match status" value="1"/>
</dbReference>
<comment type="similarity">
    <text evidence="2 7">Belongs to the UDP-glucose/GDP-mannose dehydrogenase family.</text>
</comment>
<organism evidence="12 13">
    <name type="scientific">Candidatus Magasanikbacteria bacterium CG_4_9_14_3_um_filter_32_9</name>
    <dbReference type="NCBI Taxonomy" id="1974644"/>
    <lineage>
        <taxon>Bacteria</taxon>
        <taxon>Candidatus Magasanikiibacteriota</taxon>
    </lineage>
</organism>
<feature type="binding site" evidence="10">
    <location>
        <position position="136"/>
    </location>
    <ligand>
        <name>NAD(+)</name>
        <dbReference type="ChEBI" id="CHEBI:57540"/>
    </ligand>
</feature>
<evidence type="ECO:0000256" key="2">
    <source>
        <dbReference type="ARBA" id="ARBA00006601"/>
    </source>
</evidence>
<keyword evidence="4 7" id="KW-0560">Oxidoreductase</keyword>
<evidence type="ECO:0000259" key="11">
    <source>
        <dbReference type="SMART" id="SM00984"/>
    </source>
</evidence>
<evidence type="ECO:0000313" key="13">
    <source>
        <dbReference type="Proteomes" id="UP000230843"/>
    </source>
</evidence>
<evidence type="ECO:0000313" key="12">
    <source>
        <dbReference type="EMBL" id="PJA89803.1"/>
    </source>
</evidence>
<dbReference type="AlphaFoldDB" id="A0A2M7Z6M7"/>
<accession>A0A2M7Z6M7</accession>
<dbReference type="InterPro" id="IPR036291">
    <property type="entry name" value="NAD(P)-bd_dom_sf"/>
</dbReference>
<evidence type="ECO:0000256" key="9">
    <source>
        <dbReference type="PIRSR" id="PIRSR500134-2"/>
    </source>
</evidence>
<dbReference type="GO" id="GO:0051287">
    <property type="term" value="F:NAD binding"/>
    <property type="evidence" value="ECO:0007669"/>
    <property type="project" value="InterPro"/>
</dbReference>
<feature type="binding site" evidence="10">
    <location>
        <position position="92"/>
    </location>
    <ligand>
        <name>NAD(+)</name>
        <dbReference type="ChEBI" id="CHEBI:57540"/>
    </ligand>
</feature>
<dbReference type="EMBL" id="PFVJ01000048">
    <property type="protein sequence ID" value="PJA89803.1"/>
    <property type="molecule type" value="Genomic_DNA"/>
</dbReference>
<evidence type="ECO:0000256" key="3">
    <source>
        <dbReference type="ARBA" id="ARBA00012954"/>
    </source>
</evidence>
<proteinExistence type="inferred from homology"/>
<dbReference type="SMART" id="SM00984">
    <property type="entry name" value="UDPG_MGDP_dh_C"/>
    <property type="match status" value="1"/>
</dbReference>
<feature type="binding site" evidence="9">
    <location>
        <begin position="165"/>
        <end position="168"/>
    </location>
    <ligand>
        <name>substrate</name>
    </ligand>
</feature>
<protein>
    <recommendedName>
        <fullName evidence="3 7">UDP-glucose 6-dehydrogenase</fullName>
        <ecNumber evidence="3 7">1.1.1.22</ecNumber>
    </recommendedName>
</protein>
<evidence type="ECO:0000256" key="10">
    <source>
        <dbReference type="PIRSR" id="PIRSR500134-3"/>
    </source>
</evidence>
<name>A0A2M7Z6M7_9BACT</name>
<dbReference type="Gene3D" id="3.40.50.720">
    <property type="entry name" value="NAD(P)-binding Rossmann-like Domain"/>
    <property type="match status" value="2"/>
</dbReference>
<feature type="binding site" evidence="10">
    <location>
        <position position="282"/>
    </location>
    <ligand>
        <name>NAD(+)</name>
        <dbReference type="ChEBI" id="CHEBI:57540"/>
    </ligand>
</feature>
<comment type="catalytic activity">
    <reaction evidence="6 7">
        <text>UDP-alpha-D-glucose + 2 NAD(+) + H2O = UDP-alpha-D-glucuronate + 2 NADH + 3 H(+)</text>
        <dbReference type="Rhea" id="RHEA:23596"/>
        <dbReference type="ChEBI" id="CHEBI:15377"/>
        <dbReference type="ChEBI" id="CHEBI:15378"/>
        <dbReference type="ChEBI" id="CHEBI:57540"/>
        <dbReference type="ChEBI" id="CHEBI:57945"/>
        <dbReference type="ChEBI" id="CHEBI:58052"/>
        <dbReference type="ChEBI" id="CHEBI:58885"/>
        <dbReference type="EC" id="1.1.1.22"/>
    </reaction>
</comment>
<dbReference type="PIRSF" id="PIRSF500134">
    <property type="entry name" value="UDPglc_DH_bac"/>
    <property type="match status" value="1"/>
</dbReference>
<feature type="binding site" evidence="10">
    <location>
        <position position="347"/>
    </location>
    <ligand>
        <name>NAD(+)</name>
        <dbReference type="ChEBI" id="CHEBI:57540"/>
    </ligand>
</feature>
<comment type="pathway">
    <text evidence="1">Nucleotide-sugar biosynthesis; UDP-alpha-D-glucuronate biosynthesis; UDP-alpha-D-glucuronate from UDP-alpha-D-glucose: step 1/1.</text>
</comment>
<gene>
    <name evidence="12" type="ORF">CO137_02290</name>
</gene>
<feature type="binding site" evidence="10">
    <location>
        <position position="35"/>
    </location>
    <ligand>
        <name>NAD(+)</name>
        <dbReference type="ChEBI" id="CHEBI:57540"/>
    </ligand>
</feature>
<dbReference type="NCBIfam" id="TIGR03026">
    <property type="entry name" value="NDP-sugDHase"/>
    <property type="match status" value="1"/>
</dbReference>
<dbReference type="GO" id="GO:0006065">
    <property type="term" value="P:UDP-glucuronate biosynthetic process"/>
    <property type="evidence" value="ECO:0007669"/>
    <property type="project" value="UniProtKB-UniPathway"/>
</dbReference>
<dbReference type="SUPFAM" id="SSF48179">
    <property type="entry name" value="6-phosphogluconate dehydrogenase C-terminal domain-like"/>
    <property type="match status" value="1"/>
</dbReference>
<dbReference type="InterPro" id="IPR008927">
    <property type="entry name" value="6-PGluconate_DH-like_C_sf"/>
</dbReference>
<feature type="active site" description="Nucleophile" evidence="8">
    <location>
        <position position="279"/>
    </location>
</feature>
<dbReference type="SUPFAM" id="SSF51735">
    <property type="entry name" value="NAD(P)-binding Rossmann-fold domains"/>
    <property type="match status" value="1"/>
</dbReference>
<evidence type="ECO:0000256" key="7">
    <source>
        <dbReference type="PIRNR" id="PIRNR000124"/>
    </source>
</evidence>
<evidence type="ECO:0000256" key="5">
    <source>
        <dbReference type="ARBA" id="ARBA00023027"/>
    </source>
</evidence>
<evidence type="ECO:0000256" key="6">
    <source>
        <dbReference type="ARBA" id="ARBA00047473"/>
    </source>
</evidence>
<dbReference type="InterPro" id="IPR017476">
    <property type="entry name" value="UDP-Glc/GDP-Man"/>
</dbReference>
<dbReference type="PANTHER" id="PTHR43750:SF3">
    <property type="entry name" value="UDP-GLUCOSE 6-DEHYDROGENASE TUAD"/>
    <property type="match status" value="1"/>
</dbReference>
<reference evidence="13" key="1">
    <citation type="submission" date="2017-09" db="EMBL/GenBank/DDBJ databases">
        <title>Depth-based differentiation of microbial function through sediment-hosted aquifers and enrichment of novel symbionts in the deep terrestrial subsurface.</title>
        <authorList>
            <person name="Probst A.J."/>
            <person name="Ladd B."/>
            <person name="Jarett J.K."/>
            <person name="Geller-Mcgrath D.E."/>
            <person name="Sieber C.M.K."/>
            <person name="Emerson J.B."/>
            <person name="Anantharaman K."/>
            <person name="Thomas B.C."/>
            <person name="Malmstrom R."/>
            <person name="Stieglmeier M."/>
            <person name="Klingl A."/>
            <person name="Woyke T."/>
            <person name="Ryan C.M."/>
            <person name="Banfield J.F."/>
        </authorList>
    </citation>
    <scope>NUCLEOTIDE SEQUENCE [LARGE SCALE GENOMIC DNA]</scope>
</reference>
<dbReference type="GO" id="GO:0003979">
    <property type="term" value="F:UDP-glucose 6-dehydrogenase activity"/>
    <property type="evidence" value="ECO:0007669"/>
    <property type="project" value="UniProtKB-EC"/>
</dbReference>
<feature type="binding site" evidence="9">
    <location>
        <position position="276"/>
    </location>
    <ligand>
        <name>substrate</name>
    </ligand>
</feature>
<feature type="binding site" evidence="10">
    <location>
        <position position="168"/>
    </location>
    <ligand>
        <name>NAD(+)</name>
        <dbReference type="ChEBI" id="CHEBI:57540"/>
    </ligand>
</feature>
<comment type="caution">
    <text evidence="12">The sequence shown here is derived from an EMBL/GenBank/DDBJ whole genome shotgun (WGS) entry which is preliminary data.</text>
</comment>
<dbReference type="Pfam" id="PF00984">
    <property type="entry name" value="UDPG_MGDP_dh"/>
    <property type="match status" value="1"/>
</dbReference>
<evidence type="ECO:0000256" key="1">
    <source>
        <dbReference type="ARBA" id="ARBA00004701"/>
    </source>
</evidence>
<feature type="binding site" evidence="9">
    <location>
        <position position="221"/>
    </location>
    <ligand>
        <name>substrate</name>
    </ligand>
</feature>
<feature type="domain" description="UDP-glucose/GDP-mannose dehydrogenase C-terminal" evidence="11">
    <location>
        <begin position="333"/>
        <end position="439"/>
    </location>
</feature>
<keyword evidence="5 7" id="KW-0520">NAD</keyword>
<dbReference type="InterPro" id="IPR014027">
    <property type="entry name" value="UDP-Glc/GDP-Man_DH_C"/>
</dbReference>
<dbReference type="InterPro" id="IPR014026">
    <property type="entry name" value="UDP-Glc/GDP-Man_DH_dimer"/>
</dbReference>
<dbReference type="Pfam" id="PF03720">
    <property type="entry name" value="UDPG_MGDP_dh_C"/>
    <property type="match status" value="1"/>
</dbReference>
<dbReference type="GO" id="GO:0000271">
    <property type="term" value="P:polysaccharide biosynthetic process"/>
    <property type="evidence" value="ECO:0007669"/>
    <property type="project" value="InterPro"/>
</dbReference>
<dbReference type="InterPro" id="IPR036220">
    <property type="entry name" value="UDP-Glc/GDP-Man_DH_C_sf"/>
</dbReference>
<dbReference type="SUPFAM" id="SSF52413">
    <property type="entry name" value="UDP-glucose/GDP-mannose dehydrogenase C-terminal domain"/>
    <property type="match status" value="1"/>
</dbReference>
<dbReference type="EC" id="1.1.1.22" evidence="3 7"/>
<dbReference type="UniPathway" id="UPA00038">
    <property type="reaction ID" value="UER00491"/>
</dbReference>
<dbReference type="Pfam" id="PF03721">
    <property type="entry name" value="UDPG_MGDP_dh_N"/>
    <property type="match status" value="1"/>
</dbReference>
<dbReference type="InterPro" id="IPR001732">
    <property type="entry name" value="UDP-Glc/GDP-Man_DH_N"/>
</dbReference>
<dbReference type="InterPro" id="IPR028357">
    <property type="entry name" value="UDPglc_DH_bac"/>
</dbReference>
<dbReference type="Proteomes" id="UP000230843">
    <property type="component" value="Unassembled WGS sequence"/>
</dbReference>
<evidence type="ECO:0000256" key="8">
    <source>
        <dbReference type="PIRSR" id="PIRSR500134-1"/>
    </source>
</evidence>
<feature type="binding site" evidence="9">
    <location>
        <position position="340"/>
    </location>
    <ligand>
        <name>substrate</name>
    </ligand>
</feature>
<dbReference type="PANTHER" id="PTHR43750">
    <property type="entry name" value="UDP-GLUCOSE 6-DEHYDROGENASE TUAD"/>
    <property type="match status" value="1"/>
</dbReference>
<feature type="binding site" evidence="10">
    <location>
        <position position="30"/>
    </location>
    <ligand>
        <name>NAD(+)</name>
        <dbReference type="ChEBI" id="CHEBI:57540"/>
    </ligand>
</feature>
<sequence length="470" mass="53196">MNLLYIGAGFVGSASATISASSGHNVLVYDIEETKVNMLNSCDRDIIEECLFEEGLGDLLVRNQKNIKFTNDYSKVVSFLDNCDAVFMCLPTPEIGETGESDLSFYNDAANRLAETLVNRNGGLQSKKIVIVNKSTVPISMVDDTQKIMDTYNVKNYGVVSNPEFLVEGKAVQGSLKPDRVVIGAWKEEDFFIMRKVYQRFYDDPRVEYIEVNPKEAAAGKLLANFYLFNKLAVCFDVVGRTCETFEGLQFESLRKILTTDKRIGDWGFYNSLYAGGSCFIKDARSLSYQLQTGGQEAIIVNKTYLANKRQLELFLGRAQKEANFDWNEKKVAVLGLAFKRDTNDVRNSPSIDIVNFLKEKNVSQINVYDLAANRNFKKIFPDLEKINYFESESETIKGADVIIISTDWPQFRSLADGLLWSTEDKKPLIMDGRRMLQHRYIELQEAGFDIIAVGSSFIKGKKLKIWQNI</sequence>